<feature type="region of interest" description="Disordered" evidence="4">
    <location>
        <begin position="1"/>
        <end position="24"/>
    </location>
</feature>
<comment type="similarity">
    <text evidence="1 3">Belongs to the GDA1/CD39 NTPase family.</text>
</comment>
<dbReference type="PANTHER" id="PTHR11782">
    <property type="entry name" value="ADENOSINE/GUANOSINE DIPHOSPHATASE"/>
    <property type="match status" value="1"/>
</dbReference>
<evidence type="ECO:0000313" key="8">
    <source>
        <dbReference type="RefSeq" id="XP_035828065.1"/>
    </source>
</evidence>
<dbReference type="PANTHER" id="PTHR11782:SF127">
    <property type="entry name" value="NTPASE, ISOFORM F"/>
    <property type="match status" value="1"/>
</dbReference>
<evidence type="ECO:0000256" key="2">
    <source>
        <dbReference type="ARBA" id="ARBA00022801"/>
    </source>
</evidence>
<evidence type="ECO:0000256" key="5">
    <source>
        <dbReference type="SAM" id="Phobius"/>
    </source>
</evidence>
<accession>A0ABM1W073</accession>
<evidence type="ECO:0000256" key="1">
    <source>
        <dbReference type="ARBA" id="ARBA00009283"/>
    </source>
</evidence>
<dbReference type="Gene3D" id="3.30.420.40">
    <property type="match status" value="1"/>
</dbReference>
<feature type="compositionally biased region" description="Low complexity" evidence="4">
    <location>
        <begin position="8"/>
        <end position="21"/>
    </location>
</feature>
<evidence type="ECO:0000313" key="9">
    <source>
        <dbReference type="RefSeq" id="XP_035828066.1"/>
    </source>
</evidence>
<organism evidence="6 9">
    <name type="scientific">Aplysia californica</name>
    <name type="common">California sea hare</name>
    <dbReference type="NCBI Taxonomy" id="6500"/>
    <lineage>
        <taxon>Eukaryota</taxon>
        <taxon>Metazoa</taxon>
        <taxon>Spiralia</taxon>
        <taxon>Lophotrochozoa</taxon>
        <taxon>Mollusca</taxon>
        <taxon>Gastropoda</taxon>
        <taxon>Heterobranchia</taxon>
        <taxon>Euthyneura</taxon>
        <taxon>Tectipleura</taxon>
        <taxon>Aplysiida</taxon>
        <taxon>Aplysioidea</taxon>
        <taxon>Aplysiidae</taxon>
        <taxon>Aplysia</taxon>
    </lineage>
</organism>
<dbReference type="RefSeq" id="XP_012942894.1">
    <property type="nucleotide sequence ID" value="XM_013087440.2"/>
</dbReference>
<sequence length="478" mass="52583">MNRCRNQTGGSTTTTATSATAEEPHGYLRRRNVVMATVGVVLLAALYSVHPGYYSARGSSVDVESVTGPATQRQDQPSGDLYSVVFDAGSTGSRMFVFHFKLKDDREGESVLLEREVFEAIEPGISSYAKTPSEAADSLAPLLQKAVSSVPVGQQNATLITLKATAGLRLLPKEKGDQIMAEVRDLMKSSPFLLPDPSKIMVMGGEEEGIFAWVTVNFLLDVLWDSDPDNTVATFDLGGGSMQVTFELSDNANLSDVQVRELYKLKLLQAYFLVFTYSYLGSGLKSGRLGIMGRGEGHFAGLSEQAEDDGNVLLSPCFPAEFNTTWRHGEHIFLVKGTSTSSSGLKLCKQAVDNFVHKGSFIKNKQLHQRELHLFSYYFDVARWAGLIPESATHKLMTPADFLQAAEHYCVKENMSEAYPFLCMDLLYIYSMLTEGFGLAPDRQCHVEQKILGREVSWSLGAALSTLSQRFTFSAVYL</sequence>
<dbReference type="RefSeq" id="XP_035828066.1">
    <property type="nucleotide sequence ID" value="XM_035972173.1"/>
</dbReference>
<evidence type="ECO:0000256" key="3">
    <source>
        <dbReference type="RuleBase" id="RU003833"/>
    </source>
</evidence>
<dbReference type="PROSITE" id="PS01238">
    <property type="entry name" value="GDA1_CD39_NTPASE"/>
    <property type="match status" value="1"/>
</dbReference>
<proteinExistence type="inferred from homology"/>
<dbReference type="Proteomes" id="UP000694888">
    <property type="component" value="Unplaced"/>
</dbReference>
<gene>
    <name evidence="7 8 9" type="primary">LOC101851846</name>
</gene>
<name>A0ABM1W073_APLCA</name>
<evidence type="ECO:0000256" key="4">
    <source>
        <dbReference type="SAM" id="MobiDB-lite"/>
    </source>
</evidence>
<evidence type="ECO:0000313" key="6">
    <source>
        <dbReference type="Proteomes" id="UP000694888"/>
    </source>
</evidence>
<feature type="transmembrane region" description="Helical" evidence="5">
    <location>
        <begin position="33"/>
        <end position="50"/>
    </location>
</feature>
<evidence type="ECO:0000313" key="7">
    <source>
        <dbReference type="RefSeq" id="XP_012942894.1"/>
    </source>
</evidence>
<keyword evidence="5" id="KW-0472">Membrane</keyword>
<dbReference type="InterPro" id="IPR000407">
    <property type="entry name" value="GDA1_CD39_NTPase"/>
</dbReference>
<protein>
    <submittedName>
        <fullName evidence="7 8">Ectonucleoside triphosphate diphosphohydrolase 5 isoform X1</fullName>
    </submittedName>
</protein>
<keyword evidence="2 3" id="KW-0378">Hydrolase</keyword>
<dbReference type="Pfam" id="PF01150">
    <property type="entry name" value="GDA1_CD39"/>
    <property type="match status" value="1"/>
</dbReference>
<reference evidence="7 8" key="1">
    <citation type="submission" date="2025-05" db="UniProtKB">
        <authorList>
            <consortium name="RefSeq"/>
        </authorList>
    </citation>
    <scope>IDENTIFICATION</scope>
</reference>
<dbReference type="GeneID" id="101851846"/>
<dbReference type="Gene3D" id="3.30.420.150">
    <property type="entry name" value="Exopolyphosphatase. Domain 2"/>
    <property type="match status" value="1"/>
</dbReference>
<keyword evidence="5" id="KW-0812">Transmembrane</keyword>
<keyword evidence="6" id="KW-1185">Reference proteome</keyword>
<dbReference type="RefSeq" id="XP_035828065.1">
    <property type="nucleotide sequence ID" value="XM_035972172.1"/>
</dbReference>
<keyword evidence="5" id="KW-1133">Transmembrane helix</keyword>